<proteinExistence type="predicted"/>
<reference evidence="2" key="1">
    <citation type="submission" date="2023-06" db="EMBL/GenBank/DDBJ databases">
        <title>Genome-scale phylogeny and comparative genomics of the fungal order Sordariales.</title>
        <authorList>
            <consortium name="Lawrence Berkeley National Laboratory"/>
            <person name="Hensen N."/>
            <person name="Bonometti L."/>
            <person name="Westerberg I."/>
            <person name="Brannstrom I.O."/>
            <person name="Guillou S."/>
            <person name="Cros-Aarteil S."/>
            <person name="Calhoun S."/>
            <person name="Haridas S."/>
            <person name="Kuo A."/>
            <person name="Mondo S."/>
            <person name="Pangilinan J."/>
            <person name="Riley R."/>
            <person name="Labutti K."/>
            <person name="Andreopoulos B."/>
            <person name="Lipzen A."/>
            <person name="Chen C."/>
            <person name="Yanf M."/>
            <person name="Daum C."/>
            <person name="Ng V."/>
            <person name="Clum A."/>
            <person name="Steindorff A."/>
            <person name="Ohm R."/>
            <person name="Martin F."/>
            <person name="Silar P."/>
            <person name="Natvig D."/>
            <person name="Lalanne C."/>
            <person name="Gautier V."/>
            <person name="Ament-Velasquez S.L."/>
            <person name="Kruys A."/>
            <person name="Hutchinson M.I."/>
            <person name="Powell A.J."/>
            <person name="Barry K."/>
            <person name="Miller A.N."/>
            <person name="Grigoriev I.V."/>
            <person name="Debuchy R."/>
            <person name="Gladieux P."/>
            <person name="Thoren M.H."/>
            <person name="Johannesson H."/>
        </authorList>
    </citation>
    <scope>NUCLEOTIDE SEQUENCE</scope>
    <source>
        <strain evidence="2">PSN4</strain>
    </source>
</reference>
<evidence type="ECO:0000313" key="2">
    <source>
        <dbReference type="EMBL" id="KAK1749851.1"/>
    </source>
</evidence>
<evidence type="ECO:0000313" key="3">
    <source>
        <dbReference type="Proteomes" id="UP001239445"/>
    </source>
</evidence>
<feature type="compositionally biased region" description="Low complexity" evidence="1">
    <location>
        <begin position="201"/>
        <end position="222"/>
    </location>
</feature>
<dbReference type="AlphaFoldDB" id="A0AAJ0B1C5"/>
<protein>
    <submittedName>
        <fullName evidence="2">Uncharacterized protein</fullName>
    </submittedName>
</protein>
<dbReference type="Proteomes" id="UP001239445">
    <property type="component" value="Unassembled WGS sequence"/>
</dbReference>
<feature type="compositionally biased region" description="Polar residues" evidence="1">
    <location>
        <begin position="179"/>
        <end position="195"/>
    </location>
</feature>
<evidence type="ECO:0000256" key="1">
    <source>
        <dbReference type="SAM" id="MobiDB-lite"/>
    </source>
</evidence>
<sequence length="222" mass="23666">MASPSQLITANGTPTQFLPLSTPWPAATDCASKLYQHDDGRMLAWDPFYGRAFDAKVQSCHAPEVSAWWFQTAPPITTYTALGPSFACPQRYSTVQVALLADDTPYVYCCPSQYDLLVPQPLTKAFPSQCVSSIFPGQTFTYLGLTETTKRVLMTSVVRTGTVTVFGVPVNGFNIKAEATSSSGAPSRTDSSVPRITSDIPSSSSSSTTPEAGPSGSSSPWA</sequence>
<dbReference type="EMBL" id="MU839852">
    <property type="protein sequence ID" value="KAK1749851.1"/>
    <property type="molecule type" value="Genomic_DNA"/>
</dbReference>
<keyword evidence="3" id="KW-1185">Reference proteome</keyword>
<gene>
    <name evidence="2" type="ORF">QBC47DRAFT_365904</name>
</gene>
<organism evidence="2 3">
    <name type="scientific">Echria macrotheca</name>
    <dbReference type="NCBI Taxonomy" id="438768"/>
    <lineage>
        <taxon>Eukaryota</taxon>
        <taxon>Fungi</taxon>
        <taxon>Dikarya</taxon>
        <taxon>Ascomycota</taxon>
        <taxon>Pezizomycotina</taxon>
        <taxon>Sordariomycetes</taxon>
        <taxon>Sordariomycetidae</taxon>
        <taxon>Sordariales</taxon>
        <taxon>Schizotheciaceae</taxon>
        <taxon>Echria</taxon>
    </lineage>
</organism>
<feature type="region of interest" description="Disordered" evidence="1">
    <location>
        <begin position="179"/>
        <end position="222"/>
    </location>
</feature>
<accession>A0AAJ0B1C5</accession>
<name>A0AAJ0B1C5_9PEZI</name>
<comment type="caution">
    <text evidence="2">The sequence shown here is derived from an EMBL/GenBank/DDBJ whole genome shotgun (WGS) entry which is preliminary data.</text>
</comment>